<dbReference type="AlphaFoldDB" id="A0A4Q4SZI4"/>
<evidence type="ECO:0000313" key="11">
    <source>
        <dbReference type="Proteomes" id="UP000293360"/>
    </source>
</evidence>
<dbReference type="PANTHER" id="PTHR12560">
    <property type="entry name" value="LONGEVITY ASSURANCE FACTOR 1 LAG1"/>
    <property type="match status" value="1"/>
</dbReference>
<dbReference type="Proteomes" id="UP000293360">
    <property type="component" value="Unassembled WGS sequence"/>
</dbReference>
<dbReference type="PANTHER" id="PTHR12560:SF0">
    <property type="entry name" value="LD18904P"/>
    <property type="match status" value="1"/>
</dbReference>
<evidence type="ECO:0000256" key="2">
    <source>
        <dbReference type="ARBA" id="ARBA00009808"/>
    </source>
</evidence>
<comment type="caution">
    <text evidence="10">The sequence shown here is derived from an EMBL/GenBank/DDBJ whole genome shotgun (WGS) entry which is preliminary data.</text>
</comment>
<accession>A0A4Q4SZI4</accession>
<feature type="transmembrane region" description="Helical" evidence="8">
    <location>
        <begin position="86"/>
        <end position="112"/>
    </location>
</feature>
<dbReference type="EMBL" id="QJNU01000543">
    <property type="protein sequence ID" value="RYO95625.1"/>
    <property type="molecule type" value="Genomic_DNA"/>
</dbReference>
<proteinExistence type="inferred from homology"/>
<dbReference type="InterPro" id="IPR016439">
    <property type="entry name" value="Lag1/Lac1-like"/>
</dbReference>
<sequence length="500" mass="57610">MDDPATNSPNPTSATNMDDIDLVRQVTEKPTPIATELKVEKLKSPVVRHSAQSRNSMNGPLYMQTSNNRVIIRRVRRKEDGLMRGLARWLLDNQTGFSFNLIALIFLAHFLLPKARQYTLKFFALSYYNQDTGLYGIGWDDFYFIAFCIILFTGLRAFFMEHVLGPLAKHWGVAKKGDVTRFSEQAWLLVYYSVFWPLGMYIYHISPYYLNMEELWTNWPIREMSGTMKAYLLPQWAFWLQQVLVIHIEERRKDHWQMLLHHFVTVTLIAGCYAYHHTRVGNLILVLMDVVDLFLPLAKCLKYTGFTTLCDATFGVFMLSWFLARHVFYLIVCYSIYQDTPRIIPDGCFHGPAGNLTGPFPPPDKWGHLIEPVREPAVGTVCYTDTVRWGFLSCLLFLQCITIFWFVMIIKVAIRVLKGAGAEDIRSDDEEDEGELEDDDYEYEEAQPFEEEVGVEAIDLKGWERRTGVKRAATSSGVSLPGHSDRKELLGRIGCEKQVD</sequence>
<feature type="compositionally biased region" description="Polar residues" evidence="7">
    <location>
        <begin position="1"/>
        <end position="16"/>
    </location>
</feature>
<comment type="similarity">
    <text evidence="2">Belongs to the sphingosine N-acyltransferase family.</text>
</comment>
<organism evidence="10 11">
    <name type="scientific">Monosporascus ibericus</name>
    <dbReference type="NCBI Taxonomy" id="155417"/>
    <lineage>
        <taxon>Eukaryota</taxon>
        <taxon>Fungi</taxon>
        <taxon>Dikarya</taxon>
        <taxon>Ascomycota</taxon>
        <taxon>Pezizomycotina</taxon>
        <taxon>Sordariomycetes</taxon>
        <taxon>Xylariomycetidae</taxon>
        <taxon>Xylariales</taxon>
        <taxon>Xylariales incertae sedis</taxon>
        <taxon>Monosporascus</taxon>
    </lineage>
</organism>
<feature type="transmembrane region" description="Helical" evidence="8">
    <location>
        <begin position="282"/>
        <end position="301"/>
    </location>
</feature>
<feature type="transmembrane region" description="Helical" evidence="8">
    <location>
        <begin position="142"/>
        <end position="165"/>
    </location>
</feature>
<dbReference type="GO" id="GO:0016020">
    <property type="term" value="C:membrane"/>
    <property type="evidence" value="ECO:0007669"/>
    <property type="project" value="UniProtKB-SubCell"/>
</dbReference>
<keyword evidence="3 6" id="KW-0812">Transmembrane</keyword>
<evidence type="ECO:0000256" key="4">
    <source>
        <dbReference type="ARBA" id="ARBA00022989"/>
    </source>
</evidence>
<feature type="domain" description="TLC" evidence="9">
    <location>
        <begin position="180"/>
        <end position="418"/>
    </location>
</feature>
<dbReference type="GO" id="GO:0050291">
    <property type="term" value="F:sphingosine N-acyltransferase activity"/>
    <property type="evidence" value="ECO:0007669"/>
    <property type="project" value="InterPro"/>
</dbReference>
<keyword evidence="11" id="KW-1185">Reference proteome</keyword>
<dbReference type="STRING" id="155417.A0A4Q4SZI4"/>
<evidence type="ECO:0000256" key="5">
    <source>
        <dbReference type="ARBA" id="ARBA00023136"/>
    </source>
</evidence>
<dbReference type="InterPro" id="IPR006634">
    <property type="entry name" value="TLC-dom"/>
</dbReference>
<gene>
    <name evidence="10" type="ORF">DL764_007647</name>
</gene>
<evidence type="ECO:0000313" key="10">
    <source>
        <dbReference type="EMBL" id="RYO95625.1"/>
    </source>
</evidence>
<evidence type="ECO:0000256" key="8">
    <source>
        <dbReference type="SAM" id="Phobius"/>
    </source>
</evidence>
<evidence type="ECO:0000256" key="1">
    <source>
        <dbReference type="ARBA" id="ARBA00004141"/>
    </source>
</evidence>
<evidence type="ECO:0000256" key="3">
    <source>
        <dbReference type="ARBA" id="ARBA00022692"/>
    </source>
</evidence>
<dbReference type="GO" id="GO:0046513">
    <property type="term" value="P:ceramide biosynthetic process"/>
    <property type="evidence" value="ECO:0007669"/>
    <property type="project" value="InterPro"/>
</dbReference>
<feature type="transmembrane region" description="Helical" evidence="8">
    <location>
        <begin position="186"/>
        <end position="210"/>
    </location>
</feature>
<feature type="region of interest" description="Disordered" evidence="7">
    <location>
        <begin position="1"/>
        <end position="20"/>
    </location>
</feature>
<comment type="subcellular location">
    <subcellularLocation>
        <location evidence="1">Membrane</location>
        <topology evidence="1">Multi-pass membrane protein</topology>
    </subcellularLocation>
</comment>
<keyword evidence="4 8" id="KW-1133">Transmembrane helix</keyword>
<reference evidence="10 11" key="1">
    <citation type="submission" date="2018-06" db="EMBL/GenBank/DDBJ databases">
        <title>Complete Genomes of Monosporascus.</title>
        <authorList>
            <person name="Robinson A.J."/>
            <person name="Natvig D.O."/>
        </authorList>
    </citation>
    <scope>NUCLEOTIDE SEQUENCE [LARGE SCALE GENOMIC DNA]</scope>
    <source>
        <strain evidence="10 11">CBS 110550</strain>
    </source>
</reference>
<feature type="transmembrane region" description="Helical" evidence="8">
    <location>
        <begin position="389"/>
        <end position="410"/>
    </location>
</feature>
<dbReference type="OrthoDB" id="537032at2759"/>
<evidence type="ECO:0000259" key="9">
    <source>
        <dbReference type="PROSITE" id="PS50922"/>
    </source>
</evidence>
<evidence type="ECO:0000256" key="7">
    <source>
        <dbReference type="SAM" id="MobiDB-lite"/>
    </source>
</evidence>
<dbReference type="Pfam" id="PF03798">
    <property type="entry name" value="TRAM_LAG1_CLN8"/>
    <property type="match status" value="1"/>
</dbReference>
<feature type="transmembrane region" description="Helical" evidence="8">
    <location>
        <begin position="259"/>
        <end position="276"/>
    </location>
</feature>
<keyword evidence="5 6" id="KW-0472">Membrane</keyword>
<dbReference type="PROSITE" id="PS50922">
    <property type="entry name" value="TLC"/>
    <property type="match status" value="1"/>
</dbReference>
<evidence type="ECO:0000256" key="6">
    <source>
        <dbReference type="PROSITE-ProRule" id="PRU00205"/>
    </source>
</evidence>
<dbReference type="SMART" id="SM00724">
    <property type="entry name" value="TLC"/>
    <property type="match status" value="1"/>
</dbReference>
<feature type="transmembrane region" description="Helical" evidence="8">
    <location>
        <begin position="313"/>
        <end position="337"/>
    </location>
</feature>
<protein>
    <recommendedName>
        <fullName evidence="9">TLC domain-containing protein</fullName>
    </recommendedName>
</protein>
<name>A0A4Q4SZI4_9PEZI</name>